<proteinExistence type="predicted"/>
<dbReference type="AlphaFoldDB" id="A0A8C8RCT9"/>
<evidence type="ECO:0000313" key="2">
    <source>
        <dbReference type="Proteomes" id="UP000694393"/>
    </source>
</evidence>
<dbReference type="Proteomes" id="UP000694393">
    <property type="component" value="Unplaced"/>
</dbReference>
<organism evidence="1 2">
    <name type="scientific">Pelusios castaneus</name>
    <name type="common">West African mud turtle</name>
    <dbReference type="NCBI Taxonomy" id="367368"/>
    <lineage>
        <taxon>Eukaryota</taxon>
        <taxon>Metazoa</taxon>
        <taxon>Chordata</taxon>
        <taxon>Craniata</taxon>
        <taxon>Vertebrata</taxon>
        <taxon>Euteleostomi</taxon>
        <taxon>Archelosauria</taxon>
        <taxon>Testudinata</taxon>
        <taxon>Testudines</taxon>
        <taxon>Pleurodira</taxon>
        <taxon>Pelomedusidae</taxon>
        <taxon>Pelusios</taxon>
    </lineage>
</organism>
<evidence type="ECO:0000313" key="1">
    <source>
        <dbReference type="Ensembl" id="ENSPCEP00000003676.1"/>
    </source>
</evidence>
<sequence>HRPTYLASLACSTLPHHPRCPLRPDSVAQRSSPIALSVTSIIPCLRSPHLWPRCPAPSRLAPSVATPWQVRKCQPCWFHRYLYVTVLSPPLLLETIKVSIHPEKLIVTAGFMKELRLGQFGPKAENNCPQEKCRLCCR</sequence>
<reference evidence="1" key="1">
    <citation type="submission" date="2025-08" db="UniProtKB">
        <authorList>
            <consortium name="Ensembl"/>
        </authorList>
    </citation>
    <scope>IDENTIFICATION</scope>
</reference>
<accession>A0A8C8RCT9</accession>
<dbReference type="Ensembl" id="ENSPCET00000003797.1">
    <property type="protein sequence ID" value="ENSPCEP00000003676.1"/>
    <property type="gene ID" value="ENSPCEG00000002925.1"/>
</dbReference>
<reference evidence="1" key="2">
    <citation type="submission" date="2025-09" db="UniProtKB">
        <authorList>
            <consortium name="Ensembl"/>
        </authorList>
    </citation>
    <scope>IDENTIFICATION</scope>
</reference>
<protein>
    <submittedName>
        <fullName evidence="1">Uncharacterized protein</fullName>
    </submittedName>
</protein>
<name>A0A8C8RCT9_9SAUR</name>
<keyword evidence="2" id="KW-1185">Reference proteome</keyword>